<evidence type="ECO:0000313" key="3">
    <source>
        <dbReference type="Proteomes" id="UP000534286"/>
    </source>
</evidence>
<evidence type="ECO:0000256" key="1">
    <source>
        <dbReference type="SAM" id="MobiDB-lite"/>
    </source>
</evidence>
<evidence type="ECO:0008006" key="4">
    <source>
        <dbReference type="Google" id="ProtNLM"/>
    </source>
</evidence>
<dbReference type="Gene3D" id="1.25.40.10">
    <property type="entry name" value="Tetratricopeptide repeat domain"/>
    <property type="match status" value="1"/>
</dbReference>
<reference evidence="2 3" key="1">
    <citation type="submission" date="2020-08" db="EMBL/GenBank/DDBJ databases">
        <title>Sequencing the genomes of 1000 actinobacteria strains.</title>
        <authorList>
            <person name="Klenk H.-P."/>
        </authorList>
    </citation>
    <scope>NUCLEOTIDE SEQUENCE [LARGE SCALE GENOMIC DNA]</scope>
    <source>
        <strain evidence="2 3">DSM 43023</strain>
    </source>
</reference>
<keyword evidence="3" id="KW-1185">Reference proteome</keyword>
<dbReference type="EMBL" id="JACHJU010000001">
    <property type="protein sequence ID" value="MBB4939563.1"/>
    <property type="molecule type" value="Genomic_DNA"/>
</dbReference>
<dbReference type="RefSeq" id="WP_184755520.1">
    <property type="nucleotide sequence ID" value="NZ_BAABEK010000007.1"/>
</dbReference>
<dbReference type="Proteomes" id="UP000534286">
    <property type="component" value="Unassembled WGS sequence"/>
</dbReference>
<accession>A0A7W7RXU1</accession>
<organism evidence="2 3">
    <name type="scientific">Streptosporangium album</name>
    <dbReference type="NCBI Taxonomy" id="47479"/>
    <lineage>
        <taxon>Bacteria</taxon>
        <taxon>Bacillati</taxon>
        <taxon>Actinomycetota</taxon>
        <taxon>Actinomycetes</taxon>
        <taxon>Streptosporangiales</taxon>
        <taxon>Streptosporangiaceae</taxon>
        <taxon>Streptosporangium</taxon>
    </lineage>
</organism>
<protein>
    <recommendedName>
        <fullName evidence="4">MalT-like TPR region domain-containing protein</fullName>
    </recommendedName>
</protein>
<feature type="region of interest" description="Disordered" evidence="1">
    <location>
        <begin position="36"/>
        <end position="57"/>
    </location>
</feature>
<comment type="caution">
    <text evidence="2">The sequence shown here is derived from an EMBL/GenBank/DDBJ whole genome shotgun (WGS) entry which is preliminary data.</text>
</comment>
<proteinExistence type="predicted"/>
<dbReference type="InterPro" id="IPR011990">
    <property type="entry name" value="TPR-like_helical_dom_sf"/>
</dbReference>
<dbReference type="AlphaFoldDB" id="A0A7W7RXU1"/>
<name>A0A7W7RXU1_9ACTN</name>
<sequence length="233" mass="24642">MEQIPWWRGNLTAEKNGCTGRESEVRELLKLLDEAPPVTLTGPPAGTEPGTESAGGSFGGTGVTTAGEPLTLVTVAMAATWRGEFTRAVSLIQEMRRLCDDRTEHPAHASGDYVLSIAQLGLGRMAEAATAARRSLDVTWRLRDAIGVALAVDQLAVIAAVQGDGYRTAHLQGAGARLRAVFGLREFGSESMSGPRAVAERTARQLLGDDTYEAVFAEGHHDDPDAAVAYALG</sequence>
<gene>
    <name evidence="2" type="ORF">FHR32_003868</name>
</gene>
<evidence type="ECO:0000313" key="2">
    <source>
        <dbReference type="EMBL" id="MBB4939563.1"/>
    </source>
</evidence>
<dbReference type="SUPFAM" id="SSF48452">
    <property type="entry name" value="TPR-like"/>
    <property type="match status" value="1"/>
</dbReference>